<evidence type="ECO:0000313" key="1">
    <source>
        <dbReference type="EMBL" id="JAH18669.1"/>
    </source>
</evidence>
<proteinExistence type="predicted"/>
<sequence>MVFFSSLFIIYTNFNTDKENFTVIHYSM</sequence>
<dbReference type="EMBL" id="GBXM01089908">
    <property type="protein sequence ID" value="JAH18669.1"/>
    <property type="molecule type" value="Transcribed_RNA"/>
</dbReference>
<reference evidence="1" key="2">
    <citation type="journal article" date="2015" name="Fish Shellfish Immunol.">
        <title>Early steps in the European eel (Anguilla anguilla)-Vibrio vulnificus interaction in the gills: Role of the RtxA13 toxin.</title>
        <authorList>
            <person name="Callol A."/>
            <person name="Pajuelo D."/>
            <person name="Ebbesson L."/>
            <person name="Teles M."/>
            <person name="MacKenzie S."/>
            <person name="Amaro C."/>
        </authorList>
    </citation>
    <scope>NUCLEOTIDE SEQUENCE</scope>
</reference>
<reference evidence="1" key="1">
    <citation type="submission" date="2014-11" db="EMBL/GenBank/DDBJ databases">
        <authorList>
            <person name="Amaro Gonzalez C."/>
        </authorList>
    </citation>
    <scope>NUCLEOTIDE SEQUENCE</scope>
</reference>
<organism evidence="1">
    <name type="scientific">Anguilla anguilla</name>
    <name type="common">European freshwater eel</name>
    <name type="synonym">Muraena anguilla</name>
    <dbReference type="NCBI Taxonomy" id="7936"/>
    <lineage>
        <taxon>Eukaryota</taxon>
        <taxon>Metazoa</taxon>
        <taxon>Chordata</taxon>
        <taxon>Craniata</taxon>
        <taxon>Vertebrata</taxon>
        <taxon>Euteleostomi</taxon>
        <taxon>Actinopterygii</taxon>
        <taxon>Neopterygii</taxon>
        <taxon>Teleostei</taxon>
        <taxon>Anguilliformes</taxon>
        <taxon>Anguillidae</taxon>
        <taxon>Anguilla</taxon>
    </lineage>
</organism>
<protein>
    <submittedName>
        <fullName evidence="1">Uncharacterized protein</fullName>
    </submittedName>
</protein>
<dbReference type="AlphaFoldDB" id="A0A0E9QP83"/>
<name>A0A0E9QP83_ANGAN</name>
<accession>A0A0E9QP83</accession>